<proteinExistence type="predicted"/>
<reference evidence="1 2" key="1">
    <citation type="journal article" date="2013" name="Genome Biol.">
        <title>Comparative genomics of the core and accessory genomes of 48 Sinorhizobium strains comprising five genospecies.</title>
        <authorList>
            <person name="Sugawara M."/>
            <person name="Epstein B."/>
            <person name="Badgley B.D."/>
            <person name="Unno T."/>
            <person name="Xu L."/>
            <person name="Reese J."/>
            <person name="Gyaneshwar P."/>
            <person name="Denny R."/>
            <person name="Mudge J."/>
            <person name="Bharti A.K."/>
            <person name="Farmer A.D."/>
            <person name="May G.D."/>
            <person name="Woodward J.E."/>
            <person name="Medigue C."/>
            <person name="Vallenet D."/>
            <person name="Lajus A."/>
            <person name="Rouy Z."/>
            <person name="Martinez-Vaz B."/>
            <person name="Tiffin P."/>
            <person name="Young N.D."/>
            <person name="Sadowsky M.J."/>
        </authorList>
    </citation>
    <scope>NUCLEOTIDE SEQUENCE [LARGE SCALE GENOMIC DNA]</scope>
    <source>
        <strain evidence="1 2">USDA205</strain>
    </source>
</reference>
<name>A0A844AAJ6_RHIFR</name>
<dbReference type="GO" id="GO:0032259">
    <property type="term" value="P:methylation"/>
    <property type="evidence" value="ECO:0007669"/>
    <property type="project" value="UniProtKB-KW"/>
</dbReference>
<dbReference type="GO" id="GO:0008168">
    <property type="term" value="F:methyltransferase activity"/>
    <property type="evidence" value="ECO:0007669"/>
    <property type="project" value="UniProtKB-KW"/>
</dbReference>
<evidence type="ECO:0000313" key="2">
    <source>
        <dbReference type="Proteomes" id="UP000466694"/>
    </source>
</evidence>
<dbReference type="Gene3D" id="3.40.50.150">
    <property type="entry name" value="Vaccinia Virus protein VP39"/>
    <property type="match status" value="1"/>
</dbReference>
<dbReference type="SUPFAM" id="SSF53335">
    <property type="entry name" value="S-adenosyl-L-methionine-dependent methyltransferases"/>
    <property type="match status" value="1"/>
</dbReference>
<organism evidence="1 2">
    <name type="scientific">Rhizobium fredii</name>
    <name type="common">Sinorhizobium fredii</name>
    <dbReference type="NCBI Taxonomy" id="380"/>
    <lineage>
        <taxon>Bacteria</taxon>
        <taxon>Pseudomonadati</taxon>
        <taxon>Pseudomonadota</taxon>
        <taxon>Alphaproteobacteria</taxon>
        <taxon>Hyphomicrobiales</taxon>
        <taxon>Rhizobiaceae</taxon>
        <taxon>Sinorhizobium/Ensifer group</taxon>
        <taxon>Sinorhizobium</taxon>
    </lineage>
</organism>
<dbReference type="InterPro" id="IPR029063">
    <property type="entry name" value="SAM-dependent_MTases_sf"/>
</dbReference>
<gene>
    <name evidence="1" type="ORF">GHK48_12660</name>
</gene>
<dbReference type="AlphaFoldDB" id="A0A844AAJ6"/>
<dbReference type="NCBIfam" id="TIGR03587">
    <property type="entry name" value="Pse_Me-ase"/>
    <property type="match status" value="1"/>
</dbReference>
<accession>A0A844AAJ6</accession>
<protein>
    <submittedName>
        <fullName evidence="1">Pseudaminic acid biosynthesis-associated methylase</fullName>
    </submittedName>
</protein>
<sequence>MHRRKNVATEQEKFWEGDFGSNYLKRNQGDALVASKLALWAKILSKAPGVSSVRELGANIGLNLQAISSLIPQVSLQAVEINPDAFATLSQLPNVSAVCGSLYEPFPAAQTDLCFTCGVLIHLNPDLLPVAYQRLYEGSNRYVLVVEYYNPTPAEVVYRGHEGKLFKRDFAGEIMASFPDLRLVDYGFMYRGDPVFRADDLTWFLMEKRAL</sequence>
<keyword evidence="1" id="KW-0489">Methyltransferase</keyword>
<evidence type="ECO:0000313" key="1">
    <source>
        <dbReference type="EMBL" id="MQX09102.1"/>
    </source>
</evidence>
<keyword evidence="1" id="KW-0808">Transferase</keyword>
<dbReference type="Proteomes" id="UP000466694">
    <property type="component" value="Unassembled WGS sequence"/>
</dbReference>
<comment type="caution">
    <text evidence="1">The sequence shown here is derived from an EMBL/GenBank/DDBJ whole genome shotgun (WGS) entry which is preliminary data.</text>
</comment>
<dbReference type="InterPro" id="IPR020027">
    <property type="entry name" value="Pseudamin_synth-assoc_MeTrfase"/>
</dbReference>
<dbReference type="EMBL" id="WISZ01000107">
    <property type="protein sequence ID" value="MQX09102.1"/>
    <property type="molecule type" value="Genomic_DNA"/>
</dbReference>